<evidence type="ECO:0000313" key="4">
    <source>
        <dbReference type="Proteomes" id="UP000245207"/>
    </source>
</evidence>
<comment type="caution">
    <text evidence="3">The sequence shown here is derived from an EMBL/GenBank/DDBJ whole genome shotgun (WGS) entry which is preliminary data.</text>
</comment>
<keyword evidence="3" id="KW-0418">Kinase</keyword>
<dbReference type="InterPro" id="IPR011992">
    <property type="entry name" value="EF-hand-dom_pair"/>
</dbReference>
<evidence type="ECO:0000256" key="1">
    <source>
        <dbReference type="SAM" id="MobiDB-lite"/>
    </source>
</evidence>
<protein>
    <submittedName>
        <fullName evidence="3">Calcium-dependent protein kinase 14</fullName>
    </submittedName>
</protein>
<proteinExistence type="predicted"/>
<dbReference type="Gene3D" id="1.10.238.10">
    <property type="entry name" value="EF-hand"/>
    <property type="match status" value="2"/>
</dbReference>
<dbReference type="GO" id="GO:0005509">
    <property type="term" value="F:calcium ion binding"/>
    <property type="evidence" value="ECO:0007669"/>
    <property type="project" value="InterPro"/>
</dbReference>
<dbReference type="OrthoDB" id="40902at2759"/>
<name>A0A2U1LVM0_ARTAN</name>
<evidence type="ECO:0000259" key="2">
    <source>
        <dbReference type="PROSITE" id="PS50222"/>
    </source>
</evidence>
<feature type="domain" description="EF-hand" evidence="2">
    <location>
        <begin position="1"/>
        <end position="27"/>
    </location>
</feature>
<gene>
    <name evidence="3" type="ORF">CTI12_AA446140</name>
</gene>
<dbReference type="AlphaFoldDB" id="A0A2U1LVM0"/>
<dbReference type="InterPro" id="IPR002048">
    <property type="entry name" value="EF_hand_dom"/>
</dbReference>
<sequence length="117" mass="13068">MESAVANGNGTIDYDEFITATMQMNRMDRKEHLYTAFQYFDKDYIGEAHAVWKAEFNKVFALEFPFIKKIADSHLLPLGDLMNIFPDSPIPQGLLSVPSPTVEAPTGPTAERNVNAS</sequence>
<feature type="region of interest" description="Disordered" evidence="1">
    <location>
        <begin position="96"/>
        <end position="117"/>
    </location>
</feature>
<dbReference type="STRING" id="35608.A0A2U1LVM0"/>
<dbReference type="GO" id="GO:0016301">
    <property type="term" value="F:kinase activity"/>
    <property type="evidence" value="ECO:0007669"/>
    <property type="project" value="UniProtKB-KW"/>
</dbReference>
<accession>A0A2U1LVM0</accession>
<reference evidence="3 4" key="1">
    <citation type="journal article" date="2018" name="Mol. Plant">
        <title>The genome of Artemisia annua provides insight into the evolution of Asteraceae family and artemisinin biosynthesis.</title>
        <authorList>
            <person name="Shen Q."/>
            <person name="Zhang L."/>
            <person name="Liao Z."/>
            <person name="Wang S."/>
            <person name="Yan T."/>
            <person name="Shi P."/>
            <person name="Liu M."/>
            <person name="Fu X."/>
            <person name="Pan Q."/>
            <person name="Wang Y."/>
            <person name="Lv Z."/>
            <person name="Lu X."/>
            <person name="Zhang F."/>
            <person name="Jiang W."/>
            <person name="Ma Y."/>
            <person name="Chen M."/>
            <person name="Hao X."/>
            <person name="Li L."/>
            <person name="Tang Y."/>
            <person name="Lv G."/>
            <person name="Zhou Y."/>
            <person name="Sun X."/>
            <person name="Brodelius P.E."/>
            <person name="Rose J.K.C."/>
            <person name="Tang K."/>
        </authorList>
    </citation>
    <scope>NUCLEOTIDE SEQUENCE [LARGE SCALE GENOMIC DNA]</scope>
    <source>
        <strain evidence="4">cv. Huhao1</strain>
        <tissue evidence="3">Leaf</tissue>
    </source>
</reference>
<dbReference type="PROSITE" id="PS50222">
    <property type="entry name" value="EF_HAND_2"/>
    <property type="match status" value="1"/>
</dbReference>
<keyword evidence="3" id="KW-0808">Transferase</keyword>
<dbReference type="Proteomes" id="UP000245207">
    <property type="component" value="Unassembled WGS sequence"/>
</dbReference>
<organism evidence="3 4">
    <name type="scientific">Artemisia annua</name>
    <name type="common">Sweet wormwood</name>
    <dbReference type="NCBI Taxonomy" id="35608"/>
    <lineage>
        <taxon>Eukaryota</taxon>
        <taxon>Viridiplantae</taxon>
        <taxon>Streptophyta</taxon>
        <taxon>Embryophyta</taxon>
        <taxon>Tracheophyta</taxon>
        <taxon>Spermatophyta</taxon>
        <taxon>Magnoliopsida</taxon>
        <taxon>eudicotyledons</taxon>
        <taxon>Gunneridae</taxon>
        <taxon>Pentapetalae</taxon>
        <taxon>asterids</taxon>
        <taxon>campanulids</taxon>
        <taxon>Asterales</taxon>
        <taxon>Asteraceae</taxon>
        <taxon>Asteroideae</taxon>
        <taxon>Anthemideae</taxon>
        <taxon>Artemisiinae</taxon>
        <taxon>Artemisia</taxon>
    </lineage>
</organism>
<evidence type="ECO:0000313" key="3">
    <source>
        <dbReference type="EMBL" id="PWA53042.1"/>
    </source>
</evidence>
<keyword evidence="4" id="KW-1185">Reference proteome</keyword>
<dbReference type="SUPFAM" id="SSF47473">
    <property type="entry name" value="EF-hand"/>
    <property type="match status" value="1"/>
</dbReference>
<dbReference type="EMBL" id="PKPP01007566">
    <property type="protein sequence ID" value="PWA53042.1"/>
    <property type="molecule type" value="Genomic_DNA"/>
</dbReference>